<dbReference type="InterPro" id="IPR011251">
    <property type="entry name" value="Luciferase-like_dom"/>
</dbReference>
<dbReference type="NCBIfam" id="TIGR04020">
    <property type="entry name" value="seco_metab_LLM"/>
    <property type="match status" value="1"/>
</dbReference>
<gene>
    <name evidence="4" type="ORF">A4R43_08320</name>
</gene>
<feature type="domain" description="Luciferase-like" evidence="3">
    <location>
        <begin position="1"/>
        <end position="311"/>
    </location>
</feature>
<evidence type="ECO:0000313" key="5">
    <source>
        <dbReference type="Proteomes" id="UP000250434"/>
    </source>
</evidence>
<dbReference type="PANTHER" id="PTHR30137:SF8">
    <property type="entry name" value="BLR5498 PROTEIN"/>
    <property type="match status" value="1"/>
</dbReference>
<dbReference type="InterPro" id="IPR050766">
    <property type="entry name" value="Bact_Lucif_Oxidored"/>
</dbReference>
<dbReference type="GO" id="GO:0016705">
    <property type="term" value="F:oxidoreductase activity, acting on paired donors, with incorporation or reduction of molecular oxygen"/>
    <property type="evidence" value="ECO:0007669"/>
    <property type="project" value="InterPro"/>
</dbReference>
<reference evidence="4 5" key="1">
    <citation type="submission" date="2016-04" db="EMBL/GenBank/DDBJ databases">
        <title>Complete genome sequence and analysis of deep-sea sediment isolate, Amycolatopsis sp. WP1.</title>
        <authorList>
            <person name="Wang H."/>
            <person name="Chen S."/>
            <person name="Wu Q."/>
        </authorList>
    </citation>
    <scope>NUCLEOTIDE SEQUENCE [LARGE SCALE GENOMIC DNA]</scope>
    <source>
        <strain evidence="4 5">WP1</strain>
    </source>
</reference>
<keyword evidence="5" id="KW-1185">Reference proteome</keyword>
<dbReference type="Pfam" id="PF00296">
    <property type="entry name" value="Bac_luciferase"/>
    <property type="match status" value="1"/>
</dbReference>
<dbReference type="SUPFAM" id="SSF51679">
    <property type="entry name" value="Bacterial luciferase-like"/>
    <property type="match status" value="1"/>
</dbReference>
<evidence type="ECO:0000313" key="4">
    <source>
        <dbReference type="EMBL" id="AXB48357.1"/>
    </source>
</evidence>
<dbReference type="OrthoDB" id="2472181at2"/>
<dbReference type="KEGG" id="aab:A4R43_08320"/>
<accession>A0A344LJY3</accession>
<dbReference type="PANTHER" id="PTHR30137">
    <property type="entry name" value="LUCIFERASE-LIKE MONOOXYGENASE"/>
    <property type="match status" value="1"/>
</dbReference>
<evidence type="ECO:0000256" key="1">
    <source>
        <dbReference type="ARBA" id="ARBA00023002"/>
    </source>
</evidence>
<sequence>MDFTLFFFSGDGTGSGPGKYQLLLDCAEFADAHEFTAIWVPERHFVDFGGLYPNPSVLAAALATRTERIQLRAGSVVVPLHHPVRIAEEWAVVDNLSGGRVGIACASGWHPNDFVLAPERYKGRKDDMFAAIETIRRLWAGETVELDGPEGSVVGVRTLPRPLQERLPMWVSSQGSIDTFRRAGEVGAHVLTGLVAQRLSDLGEKITAYRTALAEAGHDPALGKVSAMAHTFLGPSDDEVKELVRAPLIGYLRNFLSQQDGTGGEFSPLNEEEREAMLAASFERYFATIALLGTPDKCETLIEDLLDIGVDEVACLVDFGLEPDTVLSGLRYLDELRARYRGERA</sequence>
<dbReference type="Gene3D" id="3.20.20.30">
    <property type="entry name" value="Luciferase-like domain"/>
    <property type="match status" value="1"/>
</dbReference>
<organism evidence="4 5">
    <name type="scientific">Amycolatopsis albispora</name>
    <dbReference type="NCBI Taxonomy" id="1804986"/>
    <lineage>
        <taxon>Bacteria</taxon>
        <taxon>Bacillati</taxon>
        <taxon>Actinomycetota</taxon>
        <taxon>Actinomycetes</taxon>
        <taxon>Pseudonocardiales</taxon>
        <taxon>Pseudonocardiaceae</taxon>
        <taxon>Amycolatopsis</taxon>
    </lineage>
</organism>
<dbReference type="GO" id="GO:0005829">
    <property type="term" value="C:cytosol"/>
    <property type="evidence" value="ECO:0007669"/>
    <property type="project" value="TreeGrafter"/>
</dbReference>
<evidence type="ECO:0000256" key="2">
    <source>
        <dbReference type="ARBA" id="ARBA00023033"/>
    </source>
</evidence>
<keyword evidence="1" id="KW-0560">Oxidoreductase</keyword>
<dbReference type="Proteomes" id="UP000250434">
    <property type="component" value="Chromosome"/>
</dbReference>
<keyword evidence="2" id="KW-0503">Monooxygenase</keyword>
<evidence type="ECO:0000259" key="3">
    <source>
        <dbReference type="Pfam" id="PF00296"/>
    </source>
</evidence>
<dbReference type="AlphaFoldDB" id="A0A344LJY3"/>
<dbReference type="EMBL" id="CP015163">
    <property type="protein sequence ID" value="AXB48357.1"/>
    <property type="molecule type" value="Genomic_DNA"/>
</dbReference>
<proteinExistence type="predicted"/>
<dbReference type="InterPro" id="IPR036661">
    <property type="entry name" value="Luciferase-like_sf"/>
</dbReference>
<name>A0A344LJY3_9PSEU</name>
<dbReference type="InterPro" id="IPR024011">
    <property type="entry name" value="Biosynth_lucif-like_mOase_dom"/>
</dbReference>
<protein>
    <submittedName>
        <fullName evidence="4">Protein CtaG</fullName>
    </submittedName>
</protein>
<dbReference type="GO" id="GO:0004497">
    <property type="term" value="F:monooxygenase activity"/>
    <property type="evidence" value="ECO:0007669"/>
    <property type="project" value="UniProtKB-KW"/>
</dbReference>